<gene>
    <name evidence="1" type="ORF">BDV24DRAFT_26635</name>
</gene>
<reference evidence="1" key="1">
    <citation type="submission" date="2019-04" db="EMBL/GenBank/DDBJ databases">
        <title>Friends and foes A comparative genomics study of 23 Aspergillus species from section Flavi.</title>
        <authorList>
            <consortium name="DOE Joint Genome Institute"/>
            <person name="Kjaerbolling I."/>
            <person name="Vesth T."/>
            <person name="Frisvad J.C."/>
            <person name="Nybo J.L."/>
            <person name="Theobald S."/>
            <person name="Kildgaard S."/>
            <person name="Isbrandt T."/>
            <person name="Kuo A."/>
            <person name="Sato A."/>
            <person name="Lyhne E.K."/>
            <person name="Kogle M.E."/>
            <person name="Wiebenga A."/>
            <person name="Kun R.S."/>
            <person name="Lubbers R.J."/>
            <person name="Makela M.R."/>
            <person name="Barry K."/>
            <person name="Chovatia M."/>
            <person name="Clum A."/>
            <person name="Daum C."/>
            <person name="Haridas S."/>
            <person name="He G."/>
            <person name="LaButti K."/>
            <person name="Lipzen A."/>
            <person name="Mondo S."/>
            <person name="Riley R."/>
            <person name="Salamov A."/>
            <person name="Simmons B.A."/>
            <person name="Magnuson J.K."/>
            <person name="Henrissat B."/>
            <person name="Mortensen U.H."/>
            <person name="Larsen T.O."/>
            <person name="Devries R.P."/>
            <person name="Grigoriev I.V."/>
            <person name="Machida M."/>
            <person name="Baker S.E."/>
            <person name="Andersen M.R."/>
        </authorList>
    </citation>
    <scope>NUCLEOTIDE SEQUENCE</scope>
    <source>
        <strain evidence="1">CBS 117612</strain>
    </source>
</reference>
<dbReference type="EMBL" id="ML737274">
    <property type="protein sequence ID" value="KAE8334464.1"/>
    <property type="molecule type" value="Genomic_DNA"/>
</dbReference>
<evidence type="ECO:0000313" key="1">
    <source>
        <dbReference type="EMBL" id="KAE8334464.1"/>
    </source>
</evidence>
<organism evidence="1">
    <name type="scientific">Aspergillus arachidicola</name>
    <dbReference type="NCBI Taxonomy" id="656916"/>
    <lineage>
        <taxon>Eukaryota</taxon>
        <taxon>Fungi</taxon>
        <taxon>Dikarya</taxon>
        <taxon>Ascomycota</taxon>
        <taxon>Pezizomycotina</taxon>
        <taxon>Eurotiomycetes</taxon>
        <taxon>Eurotiomycetidae</taxon>
        <taxon>Eurotiales</taxon>
        <taxon>Aspergillaceae</taxon>
        <taxon>Aspergillus</taxon>
        <taxon>Aspergillus subgen. Circumdati</taxon>
    </lineage>
</organism>
<proteinExistence type="predicted"/>
<sequence>MTIKNGHCNIKVDLVTSGEEETSQVIMENDKLKSKTNGLHRLLNMPAVIEEIKRDSTGGRRILIIEPADQDKEGVICHCLVFSIFDAFPLYSTPT</sequence>
<dbReference type="AlphaFoldDB" id="A0A5N6XMI8"/>
<protein>
    <submittedName>
        <fullName evidence="1">Uncharacterized protein</fullName>
    </submittedName>
</protein>
<accession>A0A5N6XMI8</accession>
<name>A0A5N6XMI8_9EURO</name>
<dbReference type="Proteomes" id="UP000325558">
    <property type="component" value="Unassembled WGS sequence"/>
</dbReference>